<evidence type="ECO:0000313" key="2">
    <source>
        <dbReference type="Proteomes" id="UP000549113"/>
    </source>
</evidence>
<evidence type="ECO:0000313" key="1">
    <source>
        <dbReference type="EMBL" id="MBB4140625.1"/>
    </source>
</evidence>
<proteinExistence type="predicted"/>
<reference evidence="1 2" key="1">
    <citation type="submission" date="2020-08" db="EMBL/GenBank/DDBJ databases">
        <title>Sequencing the genomes of 1000 actinobacteria strains.</title>
        <authorList>
            <person name="Klenk H.-P."/>
        </authorList>
    </citation>
    <scope>NUCLEOTIDE SEQUENCE [LARGE SCALE GENOMIC DNA]</scope>
    <source>
        <strain evidence="1 2">DSM 19600</strain>
    </source>
</reference>
<gene>
    <name evidence="1" type="ORF">BKA10_002419</name>
</gene>
<keyword evidence="2" id="KW-1185">Reference proteome</keyword>
<comment type="caution">
    <text evidence="1">The sequence shown here is derived from an EMBL/GenBank/DDBJ whole genome shotgun (WGS) entry which is preliminary data.</text>
</comment>
<dbReference type="EMBL" id="JACIFH010000001">
    <property type="protein sequence ID" value="MBB4140625.1"/>
    <property type="molecule type" value="Genomic_DNA"/>
</dbReference>
<sequence length="103" mass="11599">MDVLLDRQRLSDALATLDTAATAFTDASSINDTLEAAIDNPHGKDKLRDRIGWFEANWSGNREDLLEMVDGVREGLRAIVDGWNEWEIEATRQCEQMTNCEVS</sequence>
<dbReference type="RefSeq" id="WP_183500131.1">
    <property type="nucleotide sequence ID" value="NZ_BAABCO010000004.1"/>
</dbReference>
<dbReference type="Proteomes" id="UP000549113">
    <property type="component" value="Unassembled WGS sequence"/>
</dbReference>
<name>A0AA40SQZ3_9MICO</name>
<dbReference type="AlphaFoldDB" id="A0AA40SQZ3"/>
<accession>A0AA40SQZ3</accession>
<organism evidence="1 2">
    <name type="scientific">Microbacterium invictum</name>
    <dbReference type="NCBI Taxonomy" id="515415"/>
    <lineage>
        <taxon>Bacteria</taxon>
        <taxon>Bacillati</taxon>
        <taxon>Actinomycetota</taxon>
        <taxon>Actinomycetes</taxon>
        <taxon>Micrococcales</taxon>
        <taxon>Microbacteriaceae</taxon>
        <taxon>Microbacterium</taxon>
    </lineage>
</organism>
<protein>
    <submittedName>
        <fullName evidence="1">Uncharacterized protein</fullName>
    </submittedName>
</protein>